<evidence type="ECO:0000313" key="1">
    <source>
        <dbReference type="EMBL" id="KAF1745680.1"/>
    </source>
</evidence>
<dbReference type="Proteomes" id="UP000483820">
    <property type="component" value="Chromosome X"/>
</dbReference>
<comment type="caution">
    <text evidence="1">The sequence shown here is derived from an EMBL/GenBank/DDBJ whole genome shotgun (WGS) entry which is preliminary data.</text>
</comment>
<dbReference type="EMBL" id="WUAV01000006">
    <property type="protein sequence ID" value="KAF1745680.1"/>
    <property type="molecule type" value="Genomic_DNA"/>
</dbReference>
<organism evidence="1 2">
    <name type="scientific">Caenorhabditis remanei</name>
    <name type="common">Caenorhabditis vulgaris</name>
    <dbReference type="NCBI Taxonomy" id="31234"/>
    <lineage>
        <taxon>Eukaryota</taxon>
        <taxon>Metazoa</taxon>
        <taxon>Ecdysozoa</taxon>
        <taxon>Nematoda</taxon>
        <taxon>Chromadorea</taxon>
        <taxon>Rhabditida</taxon>
        <taxon>Rhabditina</taxon>
        <taxon>Rhabditomorpha</taxon>
        <taxon>Rhabditoidea</taxon>
        <taxon>Rhabditidae</taxon>
        <taxon>Peloderinae</taxon>
        <taxon>Caenorhabditis</taxon>
    </lineage>
</organism>
<dbReference type="AlphaFoldDB" id="A0A6A5FSX1"/>
<proteinExistence type="predicted"/>
<dbReference type="RefSeq" id="XP_003106880.2">
    <property type="nucleotide sequence ID" value="XM_003106832.2"/>
</dbReference>
<accession>A0A6A5FSX1</accession>
<dbReference type="GeneID" id="9804639"/>
<name>A0A6A5FSX1_CAERE</name>
<dbReference type="KEGG" id="crq:GCK72_022127"/>
<protein>
    <submittedName>
        <fullName evidence="1">Uncharacterized protein</fullName>
    </submittedName>
</protein>
<sequence length="124" mass="14815">MNEPNRNYTIEREKIPVKLSYTKFDKDLQDHVVKHYDIEIWHIKKTPLAVALNTVGSAVVQQTEFLVLVIGNDVYYREVQSQKPQMRRTRRPGIPEEIRRQGIDVTIQQESFWQFLRRGYHSIF</sequence>
<gene>
    <name evidence="1" type="ORF">GCK72_022127</name>
</gene>
<evidence type="ECO:0000313" key="2">
    <source>
        <dbReference type="Proteomes" id="UP000483820"/>
    </source>
</evidence>
<dbReference type="CTD" id="9804639"/>
<reference evidence="1 2" key="1">
    <citation type="submission" date="2019-12" db="EMBL/GenBank/DDBJ databases">
        <title>Chromosome-level assembly of the Caenorhabditis remanei genome.</title>
        <authorList>
            <person name="Teterina A.A."/>
            <person name="Willis J.H."/>
            <person name="Phillips P.C."/>
        </authorList>
    </citation>
    <scope>NUCLEOTIDE SEQUENCE [LARGE SCALE GENOMIC DNA]</scope>
    <source>
        <strain evidence="1 2">PX506</strain>
        <tissue evidence="1">Whole organism</tissue>
    </source>
</reference>